<sequence length="315" mass="33209">MDRSGLSLAAVSNPHPELVSGGEVLVRITAPVDAAVRVTESGREIGGFARRAMESYTKRFGRDPDTGFVRSPLDNVGVRYGLAALERGQITASRFVAVNAGSGGYDGAGKPVPSRTKADPRAVNAAYRGDILSSAGQGLRATPIIDARIYPDSAGPLANVHTARRSFVLRDRLVRANGTAANQVIIESRSGPDQAAAASACELAAMDQWLTAVEAGHSSDGRQTKVGKNKPAGLGDGCYLTDGNRIELTYPETGRCGTEYPVAADTRWQAGEPLRENVLKSSLRPVNFADYPVPFTRAEQCRANATAAGVPGRCV</sequence>
<keyword evidence="3" id="KW-1185">Reference proteome</keyword>
<dbReference type="InterPro" id="IPR045556">
    <property type="entry name" value="DUF6351"/>
</dbReference>
<accession>A0ABP6V3J9</accession>
<dbReference type="Proteomes" id="UP001500689">
    <property type="component" value="Unassembled WGS sequence"/>
</dbReference>
<protein>
    <recommendedName>
        <fullName evidence="1">DUF6351 domain-containing protein</fullName>
    </recommendedName>
</protein>
<gene>
    <name evidence="2" type="ORF">GCM10022222_06600</name>
</gene>
<comment type="caution">
    <text evidence="2">The sequence shown here is derived from an EMBL/GenBank/DDBJ whole genome shotgun (WGS) entry which is preliminary data.</text>
</comment>
<name>A0ABP6V3J9_9PSEU</name>
<proteinExistence type="predicted"/>
<reference evidence="3" key="1">
    <citation type="journal article" date="2019" name="Int. J. Syst. Evol. Microbiol.">
        <title>The Global Catalogue of Microorganisms (GCM) 10K type strain sequencing project: providing services to taxonomists for standard genome sequencing and annotation.</title>
        <authorList>
            <consortium name="The Broad Institute Genomics Platform"/>
            <consortium name="The Broad Institute Genome Sequencing Center for Infectious Disease"/>
            <person name="Wu L."/>
            <person name="Ma J."/>
        </authorList>
    </citation>
    <scope>NUCLEOTIDE SEQUENCE [LARGE SCALE GENOMIC DNA]</scope>
    <source>
        <strain evidence="3">JCM 16898</strain>
    </source>
</reference>
<dbReference type="Pfam" id="PF19878">
    <property type="entry name" value="DUF6351"/>
    <property type="match status" value="1"/>
</dbReference>
<organism evidence="2 3">
    <name type="scientific">Amycolatopsis ultiminotia</name>
    <dbReference type="NCBI Taxonomy" id="543629"/>
    <lineage>
        <taxon>Bacteria</taxon>
        <taxon>Bacillati</taxon>
        <taxon>Actinomycetota</taxon>
        <taxon>Actinomycetes</taxon>
        <taxon>Pseudonocardiales</taxon>
        <taxon>Pseudonocardiaceae</taxon>
        <taxon>Amycolatopsis</taxon>
    </lineage>
</organism>
<evidence type="ECO:0000313" key="3">
    <source>
        <dbReference type="Proteomes" id="UP001500689"/>
    </source>
</evidence>
<evidence type="ECO:0000259" key="1">
    <source>
        <dbReference type="Pfam" id="PF19878"/>
    </source>
</evidence>
<evidence type="ECO:0000313" key="2">
    <source>
        <dbReference type="EMBL" id="GAA3526285.1"/>
    </source>
</evidence>
<feature type="domain" description="DUF6351" evidence="1">
    <location>
        <begin position="52"/>
        <end position="305"/>
    </location>
</feature>
<dbReference type="EMBL" id="BAAAZN010000001">
    <property type="protein sequence ID" value="GAA3526285.1"/>
    <property type="molecule type" value="Genomic_DNA"/>
</dbReference>